<evidence type="ECO:0000256" key="1">
    <source>
        <dbReference type="ARBA" id="ARBA00022553"/>
    </source>
</evidence>
<keyword evidence="2" id="KW-0902">Two-component regulatory system</keyword>
<feature type="modified residue" description="4-aspartylphosphate" evidence="6">
    <location>
        <position position="57"/>
    </location>
</feature>
<keyword evidence="4 7" id="KW-0238">DNA-binding</keyword>
<dbReference type="InterPro" id="IPR011006">
    <property type="entry name" value="CheY-like_superfamily"/>
</dbReference>
<dbReference type="PROSITE" id="PS51755">
    <property type="entry name" value="OMPR_PHOB"/>
    <property type="match status" value="1"/>
</dbReference>
<dbReference type="Pfam" id="PF00486">
    <property type="entry name" value="Trans_reg_C"/>
    <property type="match status" value="1"/>
</dbReference>
<protein>
    <submittedName>
        <fullName evidence="10">Transcriptional regulatory protein WalR</fullName>
    </submittedName>
</protein>
<dbReference type="GO" id="GO:0032993">
    <property type="term" value="C:protein-DNA complex"/>
    <property type="evidence" value="ECO:0007669"/>
    <property type="project" value="TreeGrafter"/>
</dbReference>
<keyword evidence="3" id="KW-0805">Transcription regulation</keyword>
<evidence type="ECO:0000259" key="8">
    <source>
        <dbReference type="PROSITE" id="PS50110"/>
    </source>
</evidence>
<keyword evidence="5" id="KW-0804">Transcription</keyword>
<dbReference type="Proteomes" id="UP000636949">
    <property type="component" value="Unassembled WGS sequence"/>
</dbReference>
<dbReference type="EMBL" id="BMJS01000092">
    <property type="protein sequence ID" value="GGG09080.1"/>
    <property type="molecule type" value="Genomic_DNA"/>
</dbReference>
<dbReference type="AlphaFoldDB" id="A0A8J2Z7L6"/>
<evidence type="ECO:0000313" key="10">
    <source>
        <dbReference type="EMBL" id="GGG09080.1"/>
    </source>
</evidence>
<dbReference type="Pfam" id="PF00072">
    <property type="entry name" value="Response_reg"/>
    <property type="match status" value="1"/>
</dbReference>
<dbReference type="GO" id="GO:0005829">
    <property type="term" value="C:cytosol"/>
    <property type="evidence" value="ECO:0007669"/>
    <property type="project" value="TreeGrafter"/>
</dbReference>
<evidence type="ECO:0000256" key="6">
    <source>
        <dbReference type="PROSITE-ProRule" id="PRU00169"/>
    </source>
</evidence>
<dbReference type="SMART" id="SM00448">
    <property type="entry name" value="REC"/>
    <property type="match status" value="1"/>
</dbReference>
<feature type="domain" description="Response regulatory" evidence="8">
    <location>
        <begin position="8"/>
        <end position="122"/>
    </location>
</feature>
<evidence type="ECO:0000256" key="5">
    <source>
        <dbReference type="ARBA" id="ARBA00023163"/>
    </source>
</evidence>
<feature type="domain" description="OmpR/PhoB-type" evidence="9">
    <location>
        <begin position="125"/>
        <end position="228"/>
    </location>
</feature>
<dbReference type="GO" id="GO:0000976">
    <property type="term" value="F:transcription cis-regulatory region binding"/>
    <property type="evidence" value="ECO:0007669"/>
    <property type="project" value="TreeGrafter"/>
</dbReference>
<dbReference type="Gene3D" id="3.40.50.2300">
    <property type="match status" value="1"/>
</dbReference>
<dbReference type="PANTHER" id="PTHR48111">
    <property type="entry name" value="REGULATOR OF RPOS"/>
    <property type="match status" value="1"/>
</dbReference>
<reference evidence="10" key="1">
    <citation type="journal article" date="2014" name="Int. J. Syst. Evol. Microbiol.">
        <title>Complete genome sequence of Corynebacterium casei LMG S-19264T (=DSM 44701T), isolated from a smear-ripened cheese.</title>
        <authorList>
            <consortium name="US DOE Joint Genome Institute (JGI-PGF)"/>
            <person name="Walter F."/>
            <person name="Albersmeier A."/>
            <person name="Kalinowski J."/>
            <person name="Ruckert C."/>
        </authorList>
    </citation>
    <scope>NUCLEOTIDE SEQUENCE</scope>
    <source>
        <strain evidence="10">CGMCC 1.15758</strain>
    </source>
</reference>
<dbReference type="GO" id="GO:0006355">
    <property type="term" value="P:regulation of DNA-templated transcription"/>
    <property type="evidence" value="ECO:0007669"/>
    <property type="project" value="InterPro"/>
</dbReference>
<dbReference type="RefSeq" id="WP_117004141.1">
    <property type="nucleotide sequence ID" value="NZ_BMJS01000092.1"/>
</dbReference>
<dbReference type="InterPro" id="IPR036388">
    <property type="entry name" value="WH-like_DNA-bd_sf"/>
</dbReference>
<proteinExistence type="predicted"/>
<sequence>MMNGVKFKILIVDDDEIIREELQEILQAENYEVCSAANPVEADVTLETFLADLLIVDLNMPGYENGKYYCRRISEKLRIPVIIITASEDELDELISYELGALQFMQKPFSTRVLLAKIRNILSMSKVKSSEDEKIWQLDMKELQLINLEQKLKISLNINELKLLSYLNEHIGSSSSQYDIAKYVYGRDLHPEDRIVSTLISRFRQKLKDNNCEYLIGFTRGLGYSLKYPIQIK</sequence>
<gene>
    <name evidence="10" type="primary">walR</name>
    <name evidence="10" type="ORF">GCM10010995_28340</name>
</gene>
<keyword evidence="11" id="KW-1185">Reference proteome</keyword>
<evidence type="ECO:0000256" key="7">
    <source>
        <dbReference type="PROSITE-ProRule" id="PRU01091"/>
    </source>
</evidence>
<dbReference type="OrthoDB" id="9814495at2"/>
<dbReference type="PROSITE" id="PS50110">
    <property type="entry name" value="RESPONSE_REGULATORY"/>
    <property type="match status" value="1"/>
</dbReference>
<dbReference type="SUPFAM" id="SSF52172">
    <property type="entry name" value="CheY-like"/>
    <property type="match status" value="1"/>
</dbReference>
<dbReference type="InterPro" id="IPR039420">
    <property type="entry name" value="WalR-like"/>
</dbReference>
<accession>A0A8J2Z7L6</accession>
<keyword evidence="1 6" id="KW-0597">Phosphoprotein</keyword>
<reference evidence="10" key="2">
    <citation type="submission" date="2020-09" db="EMBL/GenBank/DDBJ databases">
        <authorList>
            <person name="Sun Q."/>
            <person name="Zhou Y."/>
        </authorList>
    </citation>
    <scope>NUCLEOTIDE SEQUENCE</scope>
    <source>
        <strain evidence="10">CGMCC 1.15758</strain>
    </source>
</reference>
<evidence type="ECO:0000259" key="9">
    <source>
        <dbReference type="PROSITE" id="PS51755"/>
    </source>
</evidence>
<dbReference type="Gene3D" id="1.10.10.10">
    <property type="entry name" value="Winged helix-like DNA-binding domain superfamily/Winged helix DNA-binding domain"/>
    <property type="match status" value="1"/>
</dbReference>
<feature type="DNA-binding region" description="OmpR/PhoB-type" evidence="7">
    <location>
        <begin position="125"/>
        <end position="228"/>
    </location>
</feature>
<dbReference type="InterPro" id="IPR001789">
    <property type="entry name" value="Sig_transdc_resp-reg_receiver"/>
</dbReference>
<dbReference type="SMART" id="SM00862">
    <property type="entry name" value="Trans_reg_C"/>
    <property type="match status" value="1"/>
</dbReference>
<organism evidence="10 11">
    <name type="scientific">Cysteiniphilum litorale</name>
    <dbReference type="NCBI Taxonomy" id="2056700"/>
    <lineage>
        <taxon>Bacteria</taxon>
        <taxon>Pseudomonadati</taxon>
        <taxon>Pseudomonadota</taxon>
        <taxon>Gammaproteobacteria</taxon>
        <taxon>Thiotrichales</taxon>
        <taxon>Fastidiosibacteraceae</taxon>
        <taxon>Cysteiniphilum</taxon>
    </lineage>
</organism>
<evidence type="ECO:0000256" key="2">
    <source>
        <dbReference type="ARBA" id="ARBA00023012"/>
    </source>
</evidence>
<dbReference type="InterPro" id="IPR001867">
    <property type="entry name" value="OmpR/PhoB-type_DNA-bd"/>
</dbReference>
<name>A0A8J2Z7L6_9GAMM</name>
<evidence type="ECO:0000256" key="4">
    <source>
        <dbReference type="ARBA" id="ARBA00023125"/>
    </source>
</evidence>
<comment type="caution">
    <text evidence="10">The sequence shown here is derived from an EMBL/GenBank/DDBJ whole genome shotgun (WGS) entry which is preliminary data.</text>
</comment>
<dbReference type="PANTHER" id="PTHR48111:SF1">
    <property type="entry name" value="TWO-COMPONENT RESPONSE REGULATOR ORR33"/>
    <property type="match status" value="1"/>
</dbReference>
<evidence type="ECO:0000256" key="3">
    <source>
        <dbReference type="ARBA" id="ARBA00023015"/>
    </source>
</evidence>
<evidence type="ECO:0000313" key="11">
    <source>
        <dbReference type="Proteomes" id="UP000636949"/>
    </source>
</evidence>
<dbReference type="GO" id="GO:0000156">
    <property type="term" value="F:phosphorelay response regulator activity"/>
    <property type="evidence" value="ECO:0007669"/>
    <property type="project" value="TreeGrafter"/>
</dbReference>